<protein>
    <submittedName>
        <fullName evidence="3">Helix-turn-helix transcriptional regulator</fullName>
    </submittedName>
</protein>
<name>A0ABW8SK96_9CLOT</name>
<evidence type="ECO:0000259" key="2">
    <source>
        <dbReference type="PROSITE" id="PS50943"/>
    </source>
</evidence>
<evidence type="ECO:0000313" key="4">
    <source>
        <dbReference type="Proteomes" id="UP001623660"/>
    </source>
</evidence>
<keyword evidence="1" id="KW-0238">DNA-binding</keyword>
<comment type="caution">
    <text evidence="3">The sequence shown here is derived from an EMBL/GenBank/DDBJ whole genome shotgun (WGS) entry which is preliminary data.</text>
</comment>
<dbReference type="InterPro" id="IPR050807">
    <property type="entry name" value="TransReg_Diox_bact_type"/>
</dbReference>
<dbReference type="Pfam" id="PF01381">
    <property type="entry name" value="HTH_3"/>
    <property type="match status" value="1"/>
</dbReference>
<evidence type="ECO:0000256" key="1">
    <source>
        <dbReference type="ARBA" id="ARBA00023125"/>
    </source>
</evidence>
<dbReference type="InterPro" id="IPR001387">
    <property type="entry name" value="Cro/C1-type_HTH"/>
</dbReference>
<dbReference type="RefSeq" id="WP_406792559.1">
    <property type="nucleotide sequence ID" value="NZ_JBJHZX010000018.1"/>
</dbReference>
<accession>A0ABW8SK96</accession>
<dbReference type="PANTHER" id="PTHR46797">
    <property type="entry name" value="HTH-TYPE TRANSCRIPTIONAL REGULATOR"/>
    <property type="match status" value="1"/>
</dbReference>
<reference evidence="3 4" key="1">
    <citation type="submission" date="2024-11" db="EMBL/GenBank/DDBJ databases">
        <authorList>
            <person name="Heng Y.C."/>
            <person name="Lim A.C.H."/>
            <person name="Lee J.K.Y."/>
            <person name="Kittelmann S."/>
        </authorList>
    </citation>
    <scope>NUCLEOTIDE SEQUENCE [LARGE SCALE GENOMIC DNA]</scope>
    <source>
        <strain evidence="3 4">WILCCON 0269</strain>
    </source>
</reference>
<dbReference type="PROSITE" id="PS50943">
    <property type="entry name" value="HTH_CROC1"/>
    <property type="match status" value="1"/>
</dbReference>
<organism evidence="3 4">
    <name type="scientific">Candidatus Clostridium eludens</name>
    <dbReference type="NCBI Taxonomy" id="3381663"/>
    <lineage>
        <taxon>Bacteria</taxon>
        <taxon>Bacillati</taxon>
        <taxon>Bacillota</taxon>
        <taxon>Clostridia</taxon>
        <taxon>Eubacteriales</taxon>
        <taxon>Clostridiaceae</taxon>
        <taxon>Clostridium</taxon>
    </lineage>
</organism>
<dbReference type="SMART" id="SM00530">
    <property type="entry name" value="HTH_XRE"/>
    <property type="match status" value="1"/>
</dbReference>
<gene>
    <name evidence="3" type="ORF">ACJDU8_12900</name>
</gene>
<sequence length="78" mass="9019">MFRIKEARKNAGLTQQQLADRVNTTREYISAIENEHKLPSMTLLMKIAIVLNTTVKNLYKDDTKTVLKNKVNRFHATT</sequence>
<dbReference type="EMBL" id="JBJHZX010000018">
    <property type="protein sequence ID" value="MFL0196447.1"/>
    <property type="molecule type" value="Genomic_DNA"/>
</dbReference>
<proteinExistence type="predicted"/>
<dbReference type="Proteomes" id="UP001623660">
    <property type="component" value="Unassembled WGS sequence"/>
</dbReference>
<dbReference type="Gene3D" id="1.10.260.40">
    <property type="entry name" value="lambda repressor-like DNA-binding domains"/>
    <property type="match status" value="1"/>
</dbReference>
<dbReference type="SUPFAM" id="SSF47413">
    <property type="entry name" value="lambda repressor-like DNA-binding domains"/>
    <property type="match status" value="1"/>
</dbReference>
<dbReference type="PANTHER" id="PTHR46797:SF1">
    <property type="entry name" value="METHYLPHOSPHONATE SYNTHASE"/>
    <property type="match status" value="1"/>
</dbReference>
<keyword evidence="4" id="KW-1185">Reference proteome</keyword>
<dbReference type="CDD" id="cd00093">
    <property type="entry name" value="HTH_XRE"/>
    <property type="match status" value="1"/>
</dbReference>
<dbReference type="InterPro" id="IPR010982">
    <property type="entry name" value="Lambda_DNA-bd_dom_sf"/>
</dbReference>
<evidence type="ECO:0000313" key="3">
    <source>
        <dbReference type="EMBL" id="MFL0196447.1"/>
    </source>
</evidence>
<feature type="domain" description="HTH cro/C1-type" evidence="2">
    <location>
        <begin position="4"/>
        <end position="58"/>
    </location>
</feature>